<organism evidence="2 3">
    <name type="scientific">Cinara cedri</name>
    <dbReference type="NCBI Taxonomy" id="506608"/>
    <lineage>
        <taxon>Eukaryota</taxon>
        <taxon>Metazoa</taxon>
        <taxon>Ecdysozoa</taxon>
        <taxon>Arthropoda</taxon>
        <taxon>Hexapoda</taxon>
        <taxon>Insecta</taxon>
        <taxon>Pterygota</taxon>
        <taxon>Neoptera</taxon>
        <taxon>Paraneoptera</taxon>
        <taxon>Hemiptera</taxon>
        <taxon>Sternorrhyncha</taxon>
        <taxon>Aphidomorpha</taxon>
        <taxon>Aphidoidea</taxon>
        <taxon>Aphididae</taxon>
        <taxon>Lachninae</taxon>
        <taxon>Cinara</taxon>
    </lineage>
</organism>
<name>A0A5E4MZI7_9HEMI</name>
<dbReference type="Proteomes" id="UP000325440">
    <property type="component" value="Unassembled WGS sequence"/>
</dbReference>
<gene>
    <name evidence="2" type="ORF">CINCED_3A025242</name>
</gene>
<proteinExistence type="predicted"/>
<protein>
    <submittedName>
        <fullName evidence="2">Uncharacterized protein</fullName>
    </submittedName>
</protein>
<dbReference type="EMBL" id="CABPRJ010001455">
    <property type="protein sequence ID" value="VVC37794.1"/>
    <property type="molecule type" value="Genomic_DNA"/>
</dbReference>
<dbReference type="AlphaFoldDB" id="A0A5E4MZI7"/>
<evidence type="ECO:0000313" key="2">
    <source>
        <dbReference type="EMBL" id="VVC37794.1"/>
    </source>
</evidence>
<sequence length="137" mass="15288">MDTLSIELGKWTKSMLFDFDLFKSLPTGVKLRDELLQKLFCRPGSGLPSNSLDVANILQSVIFELKNLSRSNFKMYSKLNCLIITGSTDNTVKPKLPPISKPMQATQPTSDSKISDIKRLKRHTSTSNQAPNLCLLS</sequence>
<feature type="compositionally biased region" description="Polar residues" evidence="1">
    <location>
        <begin position="103"/>
        <end position="112"/>
    </location>
</feature>
<evidence type="ECO:0000256" key="1">
    <source>
        <dbReference type="SAM" id="MobiDB-lite"/>
    </source>
</evidence>
<evidence type="ECO:0000313" key="3">
    <source>
        <dbReference type="Proteomes" id="UP000325440"/>
    </source>
</evidence>
<feature type="region of interest" description="Disordered" evidence="1">
    <location>
        <begin position="89"/>
        <end position="137"/>
    </location>
</feature>
<keyword evidence="3" id="KW-1185">Reference proteome</keyword>
<dbReference type="OrthoDB" id="7323539at2759"/>
<accession>A0A5E4MZI7</accession>
<reference evidence="2 3" key="1">
    <citation type="submission" date="2019-08" db="EMBL/GenBank/DDBJ databases">
        <authorList>
            <person name="Alioto T."/>
            <person name="Alioto T."/>
            <person name="Gomez Garrido J."/>
        </authorList>
    </citation>
    <scope>NUCLEOTIDE SEQUENCE [LARGE SCALE GENOMIC DNA]</scope>
</reference>